<evidence type="ECO:0000313" key="5">
    <source>
        <dbReference type="EMBL" id="KRL14387.1"/>
    </source>
</evidence>
<comment type="similarity">
    <text evidence="1 4">Belongs to the glycerate kinase type-1 family.</text>
</comment>
<evidence type="ECO:0000256" key="2">
    <source>
        <dbReference type="ARBA" id="ARBA00022679"/>
    </source>
</evidence>
<dbReference type="GO" id="GO:0031388">
    <property type="term" value="P:organic acid phosphorylation"/>
    <property type="evidence" value="ECO:0007669"/>
    <property type="project" value="UniProtKB-UniRule"/>
</dbReference>
<dbReference type="NCBIfam" id="TIGR00045">
    <property type="entry name" value="glycerate kinase"/>
    <property type="match status" value="1"/>
</dbReference>
<keyword evidence="3 4" id="KW-0418">Kinase</keyword>
<dbReference type="PATRIC" id="fig|1423792.3.peg.34"/>
<reference evidence="5 6" key="1">
    <citation type="journal article" date="2015" name="Genome Announc.">
        <title>Expanding the biotechnology potential of lactobacilli through comparative genomics of 213 strains and associated genera.</title>
        <authorList>
            <person name="Sun Z."/>
            <person name="Harris H.M."/>
            <person name="McCann A."/>
            <person name="Guo C."/>
            <person name="Argimon S."/>
            <person name="Zhang W."/>
            <person name="Yang X."/>
            <person name="Jeffery I.B."/>
            <person name="Cooney J.C."/>
            <person name="Kagawa T.F."/>
            <person name="Liu W."/>
            <person name="Song Y."/>
            <person name="Salvetti E."/>
            <person name="Wrobel A."/>
            <person name="Rasinkangas P."/>
            <person name="Parkhill J."/>
            <person name="Rea M.C."/>
            <person name="O'Sullivan O."/>
            <person name="Ritari J."/>
            <person name="Douillard F.P."/>
            <person name="Paul Ross R."/>
            <person name="Yang R."/>
            <person name="Briner A.E."/>
            <person name="Felis G.E."/>
            <person name="de Vos W.M."/>
            <person name="Barrangou R."/>
            <person name="Klaenhammer T.R."/>
            <person name="Caufield P.W."/>
            <person name="Cui Y."/>
            <person name="Zhang H."/>
            <person name="O'Toole P.W."/>
        </authorList>
    </citation>
    <scope>NUCLEOTIDE SEQUENCE [LARGE SCALE GENOMIC DNA]</scope>
    <source>
        <strain evidence="5 6">DSM 12744</strain>
    </source>
</reference>
<dbReference type="PIRSF" id="PIRSF006078">
    <property type="entry name" value="GlxK"/>
    <property type="match status" value="1"/>
</dbReference>
<dbReference type="Gene3D" id="3.40.50.10350">
    <property type="entry name" value="Glycerate kinase, domain 1"/>
    <property type="match status" value="1"/>
</dbReference>
<evidence type="ECO:0000256" key="4">
    <source>
        <dbReference type="PIRNR" id="PIRNR006078"/>
    </source>
</evidence>
<dbReference type="SUPFAM" id="SSF110738">
    <property type="entry name" value="Glycerate kinase I"/>
    <property type="match status" value="1"/>
</dbReference>
<dbReference type="Gene3D" id="3.90.1510.10">
    <property type="entry name" value="Glycerate kinase, domain 2"/>
    <property type="match status" value="1"/>
</dbReference>
<accession>A0A0R1NBJ1</accession>
<dbReference type="OrthoDB" id="9774290at2"/>
<gene>
    <name evidence="5" type="ORF">FD09_GL000032</name>
</gene>
<dbReference type="PANTHER" id="PTHR21599:SF0">
    <property type="entry name" value="GLYCERATE KINASE"/>
    <property type="match status" value="1"/>
</dbReference>
<dbReference type="GO" id="GO:0008887">
    <property type="term" value="F:glycerate kinase activity"/>
    <property type="evidence" value="ECO:0007669"/>
    <property type="project" value="UniProtKB-UniRule"/>
</dbReference>
<dbReference type="STRING" id="1423792.FD09_GL000032"/>
<dbReference type="PANTHER" id="PTHR21599">
    <property type="entry name" value="GLYCERATE KINASE"/>
    <property type="match status" value="1"/>
</dbReference>
<dbReference type="InterPro" id="IPR018197">
    <property type="entry name" value="Glycerate_kinase_RE-like"/>
</dbReference>
<dbReference type="EMBL" id="AZEC01000001">
    <property type="protein sequence ID" value="KRL14387.1"/>
    <property type="molecule type" value="Genomic_DNA"/>
</dbReference>
<name>A0A0R1NBJ1_9LACO</name>
<dbReference type="Pfam" id="PF02595">
    <property type="entry name" value="Gly_kinase"/>
    <property type="match status" value="1"/>
</dbReference>
<evidence type="ECO:0000313" key="6">
    <source>
        <dbReference type="Proteomes" id="UP000051330"/>
    </source>
</evidence>
<evidence type="ECO:0000256" key="1">
    <source>
        <dbReference type="ARBA" id="ARBA00006284"/>
    </source>
</evidence>
<keyword evidence="6" id="KW-1185">Reference proteome</keyword>
<sequence>MRALVAIDSFKGSFSSQEAANIVTQAFSKYRIVTDAAAIADGGEGTSAAYLANHSTAMWRQLTVTNMVGKPTPVQYVIDASQHLAIIDVAEASGIQFATTQDGFVDPLTTNSIGTGEMIQDATQQGVQKIVVALGGSGTTDAGIGLLGALGVKFYDDQGNELPPTVPSLAKVEKYNDAAVSLHDIQLVACADVDSPLTGPTGAVQMFGPQKGVDDQQESLEKAFHHFADVLDPTEHGQGAGDGAAGGMGFALRVLGAEHMSGFDFIANDINLPSRVAQTDFVLTGEGRLDTQSTHGKVPVRMAELAQKAGKPCFAIVGTQELDLATARQYGLTSVFPIVDRPMTLAQAIANGKENLARTAARVGAMAASMDGGK</sequence>
<comment type="caution">
    <text evidence="5">The sequence shown here is derived from an EMBL/GenBank/DDBJ whole genome shotgun (WGS) entry which is preliminary data.</text>
</comment>
<dbReference type="InterPro" id="IPR036129">
    <property type="entry name" value="Glycerate_kinase_sf"/>
</dbReference>
<dbReference type="InterPro" id="IPR004381">
    <property type="entry name" value="Glycerate_kinase"/>
</dbReference>
<dbReference type="Proteomes" id="UP000051330">
    <property type="component" value="Unassembled WGS sequence"/>
</dbReference>
<evidence type="ECO:0000256" key="3">
    <source>
        <dbReference type="ARBA" id="ARBA00022777"/>
    </source>
</evidence>
<protein>
    <submittedName>
        <fullName evidence="5">Glycerate kinase</fullName>
    </submittedName>
</protein>
<keyword evidence="2 4" id="KW-0808">Transferase</keyword>
<dbReference type="AlphaFoldDB" id="A0A0R1NBJ1"/>
<organism evidence="5 6">
    <name type="scientific">Schleiferilactobacillus perolens DSM 12744</name>
    <dbReference type="NCBI Taxonomy" id="1423792"/>
    <lineage>
        <taxon>Bacteria</taxon>
        <taxon>Bacillati</taxon>
        <taxon>Bacillota</taxon>
        <taxon>Bacilli</taxon>
        <taxon>Lactobacillales</taxon>
        <taxon>Lactobacillaceae</taxon>
        <taxon>Schleiferilactobacillus</taxon>
    </lineage>
</organism>
<dbReference type="InterPro" id="IPR018193">
    <property type="entry name" value="Glyc_kinase_flavodox-like_fold"/>
</dbReference>
<proteinExistence type="inferred from homology"/>
<dbReference type="RefSeq" id="WP_057817053.1">
    <property type="nucleotide sequence ID" value="NZ_AZEC01000001.1"/>
</dbReference>